<evidence type="ECO:0000313" key="1">
    <source>
        <dbReference type="EMBL" id="POW19183.1"/>
    </source>
</evidence>
<dbReference type="PANTHER" id="PTHR33099:SF7">
    <property type="entry name" value="MYND-TYPE DOMAIN-CONTAINING PROTEIN"/>
    <property type="match status" value="1"/>
</dbReference>
<feature type="non-terminal residue" evidence="1">
    <location>
        <position position="1"/>
    </location>
</feature>
<reference evidence="1 2" key="1">
    <citation type="submission" date="2017-12" db="EMBL/GenBank/DDBJ databases">
        <title>Gene loss provides genomic basis for host adaptation in cereal stripe rust fungi.</title>
        <authorList>
            <person name="Xia C."/>
        </authorList>
    </citation>
    <scope>NUCLEOTIDE SEQUENCE [LARGE SCALE GENOMIC DNA]</scope>
    <source>
        <strain evidence="1 2">93TX-2</strain>
    </source>
</reference>
<name>A0A2S4WBQ0_9BASI</name>
<organism evidence="1 2">
    <name type="scientific">Puccinia striiformis</name>
    <dbReference type="NCBI Taxonomy" id="27350"/>
    <lineage>
        <taxon>Eukaryota</taxon>
        <taxon>Fungi</taxon>
        <taxon>Dikarya</taxon>
        <taxon>Basidiomycota</taxon>
        <taxon>Pucciniomycotina</taxon>
        <taxon>Pucciniomycetes</taxon>
        <taxon>Pucciniales</taxon>
        <taxon>Pucciniaceae</taxon>
        <taxon>Puccinia</taxon>
    </lineage>
</organism>
<evidence type="ECO:0000313" key="2">
    <source>
        <dbReference type="Proteomes" id="UP000238274"/>
    </source>
</evidence>
<evidence type="ECO:0008006" key="3">
    <source>
        <dbReference type="Google" id="ProtNLM"/>
    </source>
</evidence>
<sequence length="1328" mass="149626">TTSDLKDGLSKAFAAINSTGIFAAWEVLPTTPPAGLYVDGIGEIKMPLSEEQTQHLIAKAHPTPSHGPVGKIWELSKDQLEFLNPEWQPYMLDISKLVATKLGIDGWIRSDFIKMVIYEKGAMLRPNTDTERTRGMFGTLIICLPSAHSGGEVLVKHRGESMILGRSDATQSFACWYSDVSSHEVLPVQSGYRCVLTYNLAVMPGGTQPTASALDLEKVPLQSALQRWLRDLADSNATDTPSNLYLGLDGEYKTKKATISFETLKARDFARAHALRGLSRELPFVTFLAVLEKQDYGQVHRERKPKWNDCDTDSDSEADHHDIAEMDESTCIVKSLRALDGTVIANNYDFDTSFCLEKDPFKGVKIYEEEYSPDGGPDDTWVTHWYRRLALVIVPHQKLGEFLAECTFKPPKNEHSDPDSSRPDKNQACAYDLALSYLGKISLPSAQQYMLDAMSTIYVSNPSEKMKITQILKTALQYSHYILFRTVAISHDGRLPTTFFDWMKEAINALPEPDRTEKYQTWLPLLIEGYPSMAKRMKIIKQISSNPTDDDTVVADPAPLSIPKPCVQNLIHRSITSFLETTQAPTETDGDQIVHAIFKLKIRWSGKSTLLTSTIDRFARTKAAAFLAAFLARLHTYASKAPPTSNQIMELLKTLTARNLLLNAFKTINTTGIFAAWEPLSTPPAELYVEGVGDRRDCSTAYRQGASDSVWLWKQETLVDESDRYIWELNRDQLEFINPEWQSYLLSINENKEKLARRNCKALKLLYQTVHKDLHNDILANDTSFVDAYDALASTCGQDSVIVVCSSFRKLHQMKYQPGSSLSEHIAKFKSAYTRLIDQTMNHMPEFGTVTSFQATAFFLDSLDNDTDLTPIIQTCYDLHSYRSSKFRSNAPDKSCRAAKYHNQPTAIALDSKKVPLRKALERWLKDLTDSGGAGTPSHLYHSLHYGHAQADTSFEALEARDFAQTHALRGLTHELPFEIFLALLEKQECGTVHRERKPKWNDWDTDSDSMASYHEIDDPETSCIVKSLRALDGTLITNHYDFEIDCCQEDHNPGGPDDGSATHWYRRLALVIVPYKKLVRHQGRMPFHFLDCVINTINALPQLDRDEKYQSWAIHRWPSGWISSGGSHIPSGDLAVPDVPLSSSNTWVQDVIRRSITRFLDTTMTPTESDGESIAPAIFDLKMSWPETSALLTSAFERFLKSNATAFLLAFLVRLKTQASARPLPHMIMELHKHLSSGVPKRRQVLYSQDLAYYACELNDMSTQEMCLLESFIQDLYFFEQLDDLSVGSYSKAGVDFPTPQVKCGCSECSNLNDFLRKATQRVGQFG</sequence>
<dbReference type="OrthoDB" id="124582at2759"/>
<dbReference type="VEuPathDB" id="FungiDB:PSTT_13977"/>
<dbReference type="Gene3D" id="2.60.120.620">
    <property type="entry name" value="q2cbj1_9rhob like domain"/>
    <property type="match status" value="1"/>
</dbReference>
<dbReference type="EMBL" id="PKSM01000053">
    <property type="protein sequence ID" value="POW19183.1"/>
    <property type="molecule type" value="Genomic_DNA"/>
</dbReference>
<proteinExistence type="predicted"/>
<reference evidence="2" key="3">
    <citation type="journal article" date="2018" name="Mol. Plant Microbe Interact.">
        <title>Genome sequence resources for the wheat stripe rust pathogen (Puccinia striiformis f. sp. tritici) and the barley stripe rust pathogen (Puccinia striiformis f. sp. hordei).</title>
        <authorList>
            <person name="Xia C."/>
            <person name="Wang M."/>
            <person name="Yin C."/>
            <person name="Cornejo O.E."/>
            <person name="Hulbert S.H."/>
            <person name="Chen X."/>
        </authorList>
    </citation>
    <scope>NUCLEOTIDE SEQUENCE [LARGE SCALE GENOMIC DNA]</scope>
    <source>
        <strain evidence="2">93TX-2</strain>
    </source>
</reference>
<feature type="non-terminal residue" evidence="1">
    <location>
        <position position="1328"/>
    </location>
</feature>
<gene>
    <name evidence="1" type="ORF">PSHT_04997</name>
</gene>
<dbReference type="Proteomes" id="UP000238274">
    <property type="component" value="Unassembled WGS sequence"/>
</dbReference>
<accession>A0A2S4WBQ0</accession>
<reference evidence="2" key="2">
    <citation type="journal article" date="2018" name="BMC Genomics">
        <title>Genomic insights into host adaptation between the wheat stripe rust pathogen (Puccinia striiformis f. sp. tritici) and the barley stripe rust pathogen (Puccinia striiformis f. sp. hordei).</title>
        <authorList>
            <person name="Xia C."/>
            <person name="Wang M."/>
            <person name="Yin C."/>
            <person name="Cornejo O.E."/>
            <person name="Hulbert S.H."/>
            <person name="Chen X."/>
        </authorList>
    </citation>
    <scope>NUCLEOTIDE SEQUENCE [LARGE SCALE GENOMIC DNA]</scope>
    <source>
        <strain evidence="2">93TX-2</strain>
    </source>
</reference>
<dbReference type="VEuPathDB" id="FungiDB:PSTT_11462"/>
<keyword evidence="2" id="KW-1185">Reference proteome</keyword>
<comment type="caution">
    <text evidence="1">The sequence shown here is derived from an EMBL/GenBank/DDBJ whole genome shotgun (WGS) entry which is preliminary data.</text>
</comment>
<dbReference type="PANTHER" id="PTHR33099">
    <property type="entry name" value="FE2OG DIOXYGENASE DOMAIN-CONTAINING PROTEIN"/>
    <property type="match status" value="1"/>
</dbReference>
<protein>
    <recommendedName>
        <fullName evidence="3">Prolyl 4-hydroxylase alpha subunit Fe(2+) 2OG dioxygenase domain-containing protein</fullName>
    </recommendedName>
</protein>
<dbReference type="VEuPathDB" id="FungiDB:PSTT_11427"/>
<dbReference type="VEuPathDB" id="FungiDB:PSHT_04997"/>